<dbReference type="Proteomes" id="UP000738359">
    <property type="component" value="Unassembled WGS sequence"/>
</dbReference>
<dbReference type="EMBL" id="JAAAHY010001456">
    <property type="protein sequence ID" value="KAF9949074.1"/>
    <property type="molecule type" value="Genomic_DNA"/>
</dbReference>
<sequence>MIFRRRLEIEVGELKPEMDVLRLTIEELQGSKRLKSLLKTVLLIGNHLNATSFRGNAYGFQLDALLKEVPHLEAAARISVQTLMNSVNSLVAGMNQIREEIRVLRKMRISPTNDKFIEVMEKFTEANEDGIQKIVQVGEGLELDLRKLLLFYGEDPSATKPEDFFGMLVSFSTMLQKSQLENEAMAKRLNKSQQMASTKNRVAGGVSLAAIRDGHLDDAIRGLRSGMRRTRPDRPDRPMSHLYSELSMEALQAMNLNVPRAGALTHSRQSSRQQ</sequence>
<comment type="caution">
    <text evidence="2">The sequence shown here is derived from an EMBL/GenBank/DDBJ whole genome shotgun (WGS) entry which is preliminary data.</text>
</comment>
<keyword evidence="3" id="KW-1185">Reference proteome</keyword>
<protein>
    <recommendedName>
        <fullName evidence="1">FH2 domain-containing protein</fullName>
    </recommendedName>
</protein>
<organism evidence="2 3">
    <name type="scientific">Mortierella alpina</name>
    <name type="common">Oleaginous fungus</name>
    <name type="synonym">Mortierella renispora</name>
    <dbReference type="NCBI Taxonomy" id="64518"/>
    <lineage>
        <taxon>Eukaryota</taxon>
        <taxon>Fungi</taxon>
        <taxon>Fungi incertae sedis</taxon>
        <taxon>Mucoromycota</taxon>
        <taxon>Mortierellomycotina</taxon>
        <taxon>Mortierellomycetes</taxon>
        <taxon>Mortierellales</taxon>
        <taxon>Mortierellaceae</taxon>
        <taxon>Mortierella</taxon>
    </lineage>
</organism>
<dbReference type="AlphaFoldDB" id="A0A9P6IVD3"/>
<dbReference type="PANTHER" id="PTHR45725">
    <property type="entry name" value="FORMIN HOMOLOGY 2 FAMILY MEMBER"/>
    <property type="match status" value="1"/>
</dbReference>
<dbReference type="PANTHER" id="PTHR45725:SF1">
    <property type="entry name" value="DISHEVELLED ASSOCIATED ACTIVATOR OF MORPHOGENESIS, ISOFORM D"/>
    <property type="match status" value="1"/>
</dbReference>
<dbReference type="PROSITE" id="PS51444">
    <property type="entry name" value="FH2"/>
    <property type="match status" value="1"/>
</dbReference>
<dbReference type="Pfam" id="PF02181">
    <property type="entry name" value="FH2"/>
    <property type="match status" value="1"/>
</dbReference>
<name>A0A9P6IVD3_MORAP</name>
<proteinExistence type="predicted"/>
<gene>
    <name evidence="2" type="ORF">BGZ70_001947</name>
</gene>
<reference evidence="2" key="1">
    <citation type="journal article" date="2020" name="Fungal Divers.">
        <title>Resolving the Mortierellaceae phylogeny through synthesis of multi-gene phylogenetics and phylogenomics.</title>
        <authorList>
            <person name="Vandepol N."/>
            <person name="Liber J."/>
            <person name="Desiro A."/>
            <person name="Na H."/>
            <person name="Kennedy M."/>
            <person name="Barry K."/>
            <person name="Grigoriev I.V."/>
            <person name="Miller A.N."/>
            <person name="O'Donnell K."/>
            <person name="Stajich J.E."/>
            <person name="Bonito G."/>
        </authorList>
    </citation>
    <scope>NUCLEOTIDE SEQUENCE</scope>
    <source>
        <strain evidence="2">CK1249</strain>
    </source>
</reference>
<accession>A0A9P6IVD3</accession>
<dbReference type="Gene3D" id="1.20.58.2220">
    <property type="entry name" value="Formin, FH2 domain"/>
    <property type="match status" value="2"/>
</dbReference>
<dbReference type="InterPro" id="IPR015425">
    <property type="entry name" value="FH2_Formin"/>
</dbReference>
<evidence type="ECO:0000313" key="3">
    <source>
        <dbReference type="Proteomes" id="UP000738359"/>
    </source>
</evidence>
<evidence type="ECO:0000313" key="2">
    <source>
        <dbReference type="EMBL" id="KAF9949074.1"/>
    </source>
</evidence>
<dbReference type="OrthoDB" id="1668162at2759"/>
<feature type="domain" description="FH2" evidence="1">
    <location>
        <begin position="1"/>
        <end position="201"/>
    </location>
</feature>
<dbReference type="InterPro" id="IPR042201">
    <property type="entry name" value="FH2_Formin_sf"/>
</dbReference>
<evidence type="ECO:0000259" key="1">
    <source>
        <dbReference type="PROSITE" id="PS51444"/>
    </source>
</evidence>
<dbReference type="SUPFAM" id="SSF101447">
    <property type="entry name" value="Formin homology 2 domain (FH2 domain)"/>
    <property type="match status" value="1"/>
</dbReference>
<dbReference type="InterPro" id="IPR051425">
    <property type="entry name" value="Formin_Homology"/>
</dbReference>